<keyword evidence="1" id="KW-0812">Transmembrane</keyword>
<dbReference type="RefSeq" id="WP_184575287.1">
    <property type="nucleotide sequence ID" value="NZ_JACHJT010000001.1"/>
</dbReference>
<sequence length="233" mass="25416">MPPTEPLALRYQRFLHQRPTLVAWVAGLVAGLLFGLGMGIFSYLYLGTGALGSVRVPLALVFGLFGSVPFGAAMGIFIWIAQRNVALPPPESAEAHPASRARLRASRRLLRRGAAADDPTTAGLVVWQARQMLRWQQRTPRWLSWAGNPVWQALVAVLMLLMWGSQFVLAWRAEETAEALFWGCCVLLGVSMFVSAPLTALYRRRARRALAANVELAAEPATVPQGTVSPGPC</sequence>
<feature type="transmembrane region" description="Helical" evidence="1">
    <location>
        <begin position="21"/>
        <end position="46"/>
    </location>
</feature>
<keyword evidence="3" id="KW-1185">Reference proteome</keyword>
<gene>
    <name evidence="2" type="ORF">F4561_001055</name>
</gene>
<evidence type="ECO:0000313" key="2">
    <source>
        <dbReference type="EMBL" id="MBB4930235.1"/>
    </source>
</evidence>
<keyword evidence="1" id="KW-0472">Membrane</keyword>
<name>A0A7W7RE05_9ACTN</name>
<comment type="caution">
    <text evidence="2">The sequence shown here is derived from an EMBL/GenBank/DDBJ whole genome shotgun (WGS) entry which is preliminary data.</text>
</comment>
<dbReference type="EMBL" id="JACHJT010000001">
    <property type="protein sequence ID" value="MBB4930235.1"/>
    <property type="molecule type" value="Genomic_DNA"/>
</dbReference>
<proteinExistence type="predicted"/>
<accession>A0A7W7RE05</accession>
<organism evidence="2 3">
    <name type="scientific">Lipingzhangella halophila</name>
    <dbReference type="NCBI Taxonomy" id="1783352"/>
    <lineage>
        <taxon>Bacteria</taxon>
        <taxon>Bacillati</taxon>
        <taxon>Actinomycetota</taxon>
        <taxon>Actinomycetes</taxon>
        <taxon>Streptosporangiales</taxon>
        <taxon>Nocardiopsidaceae</taxon>
        <taxon>Lipingzhangella</taxon>
    </lineage>
</organism>
<dbReference type="AlphaFoldDB" id="A0A7W7RE05"/>
<evidence type="ECO:0000256" key="1">
    <source>
        <dbReference type="SAM" id="Phobius"/>
    </source>
</evidence>
<evidence type="ECO:0000313" key="3">
    <source>
        <dbReference type="Proteomes" id="UP000523007"/>
    </source>
</evidence>
<feature type="transmembrane region" description="Helical" evidence="1">
    <location>
        <begin position="179"/>
        <end position="202"/>
    </location>
</feature>
<feature type="transmembrane region" description="Helical" evidence="1">
    <location>
        <begin position="142"/>
        <end position="164"/>
    </location>
</feature>
<reference evidence="2 3" key="1">
    <citation type="submission" date="2020-08" db="EMBL/GenBank/DDBJ databases">
        <title>Sequencing the genomes of 1000 actinobacteria strains.</title>
        <authorList>
            <person name="Klenk H.-P."/>
        </authorList>
    </citation>
    <scope>NUCLEOTIDE SEQUENCE [LARGE SCALE GENOMIC DNA]</scope>
    <source>
        <strain evidence="2 3">DSM 102030</strain>
    </source>
</reference>
<feature type="transmembrane region" description="Helical" evidence="1">
    <location>
        <begin position="58"/>
        <end position="80"/>
    </location>
</feature>
<keyword evidence="1" id="KW-1133">Transmembrane helix</keyword>
<dbReference type="Proteomes" id="UP000523007">
    <property type="component" value="Unassembled WGS sequence"/>
</dbReference>
<protein>
    <submittedName>
        <fullName evidence="2">Uncharacterized protein</fullName>
    </submittedName>
</protein>